<accession>A0A0K2VDT5</accession>
<dbReference type="EMBL" id="HACA01030685">
    <property type="protein sequence ID" value="CDW48046.1"/>
    <property type="molecule type" value="Transcribed_RNA"/>
</dbReference>
<organism evidence="1">
    <name type="scientific">Lepeophtheirus salmonis</name>
    <name type="common">Salmon louse</name>
    <name type="synonym">Caligus salmonis</name>
    <dbReference type="NCBI Taxonomy" id="72036"/>
    <lineage>
        <taxon>Eukaryota</taxon>
        <taxon>Metazoa</taxon>
        <taxon>Ecdysozoa</taxon>
        <taxon>Arthropoda</taxon>
        <taxon>Crustacea</taxon>
        <taxon>Multicrustacea</taxon>
        <taxon>Hexanauplia</taxon>
        <taxon>Copepoda</taxon>
        <taxon>Siphonostomatoida</taxon>
        <taxon>Caligidae</taxon>
        <taxon>Lepeophtheirus</taxon>
    </lineage>
</organism>
<feature type="non-terminal residue" evidence="1">
    <location>
        <position position="49"/>
    </location>
</feature>
<protein>
    <submittedName>
        <fullName evidence="1">Uncharacterized protein</fullName>
    </submittedName>
</protein>
<reference evidence="1" key="1">
    <citation type="submission" date="2014-05" db="EMBL/GenBank/DDBJ databases">
        <authorList>
            <person name="Chronopoulou M."/>
        </authorList>
    </citation>
    <scope>NUCLEOTIDE SEQUENCE</scope>
    <source>
        <tissue evidence="1">Whole organism</tissue>
    </source>
</reference>
<feature type="non-terminal residue" evidence="1">
    <location>
        <position position="1"/>
    </location>
</feature>
<dbReference type="AlphaFoldDB" id="A0A0K2VDT5"/>
<name>A0A0K2VDT5_LEPSM</name>
<evidence type="ECO:0000313" key="1">
    <source>
        <dbReference type="EMBL" id="CDW48046.1"/>
    </source>
</evidence>
<sequence length="49" mass="5839">LVFILTLHPISVHLQFHDCIFFLSSSSFKTKKIRTFFACNKFNFKFLLL</sequence>
<proteinExistence type="predicted"/>